<dbReference type="HAMAP" id="MF_03178">
    <property type="entry name" value="NDOR1"/>
    <property type="match status" value="1"/>
</dbReference>
<dbReference type="InterPro" id="IPR028879">
    <property type="entry name" value="NDOR1"/>
</dbReference>
<dbReference type="EC" id="1.18.1.-" evidence="10"/>
<name>A0AAF0TFI1_SOLVR</name>
<proteinExistence type="inferred from homology"/>
<dbReference type="GO" id="GO:0160246">
    <property type="term" value="F:NADPH-iron-sulfur [2Fe-2S] protein oxidoreductase activity"/>
    <property type="evidence" value="ECO:0007669"/>
    <property type="project" value="InterPro"/>
</dbReference>
<keyword evidence="7 10" id="KW-0274">FAD</keyword>
<dbReference type="InterPro" id="IPR001709">
    <property type="entry name" value="Flavoprot_Pyr_Nucl_cyt_Rdtase"/>
</dbReference>
<reference evidence="13" key="1">
    <citation type="submission" date="2023-08" db="EMBL/GenBank/DDBJ databases">
        <title>A de novo genome assembly of Solanum verrucosum Schlechtendal, a Mexican diploid species geographically isolated from the other diploid A-genome species in potato relatives.</title>
        <authorList>
            <person name="Hosaka K."/>
        </authorList>
    </citation>
    <scope>NUCLEOTIDE SEQUENCE</scope>
    <source>
        <tissue evidence="13">Young leaves</tissue>
    </source>
</reference>
<comment type="catalytic activity">
    <reaction evidence="10">
        <text>2 oxidized [2Fe-2S]-[protein] + NADPH = 2 reduced [2Fe-2S]-[protein] + NADP(+) + H(+)</text>
        <dbReference type="Rhea" id="RHEA:67716"/>
        <dbReference type="Rhea" id="RHEA-COMP:17327"/>
        <dbReference type="Rhea" id="RHEA-COMP:17328"/>
        <dbReference type="ChEBI" id="CHEBI:15378"/>
        <dbReference type="ChEBI" id="CHEBI:33737"/>
        <dbReference type="ChEBI" id="CHEBI:33738"/>
        <dbReference type="ChEBI" id="CHEBI:57783"/>
        <dbReference type="ChEBI" id="CHEBI:58349"/>
    </reaction>
</comment>
<accession>A0AAF0TFI1</accession>
<dbReference type="PRINTS" id="PR00371">
    <property type="entry name" value="FPNCR"/>
</dbReference>
<dbReference type="GO" id="GO:0050660">
    <property type="term" value="F:flavin adenine dinucleotide binding"/>
    <property type="evidence" value="ECO:0007669"/>
    <property type="project" value="UniProtKB-UniRule"/>
</dbReference>
<dbReference type="PROSITE" id="PS51384">
    <property type="entry name" value="FAD_FR"/>
    <property type="match status" value="1"/>
</dbReference>
<dbReference type="EMBL" id="CP133613">
    <property type="protein sequence ID" value="WMV16809.1"/>
    <property type="molecule type" value="Genomic_DNA"/>
</dbReference>
<feature type="binding site" evidence="10">
    <location>
        <begin position="16"/>
        <end position="21"/>
    </location>
    <ligand>
        <name>FMN</name>
        <dbReference type="ChEBI" id="CHEBI:58210"/>
    </ligand>
</feature>
<comment type="cofactor">
    <cofactor evidence="2 10">
        <name>FAD</name>
        <dbReference type="ChEBI" id="CHEBI:57692"/>
    </cofactor>
</comment>
<dbReference type="SUPFAM" id="SSF52218">
    <property type="entry name" value="Flavoproteins"/>
    <property type="match status" value="1"/>
</dbReference>
<dbReference type="InterPro" id="IPR001094">
    <property type="entry name" value="Flavdoxin-like"/>
</dbReference>
<dbReference type="PRINTS" id="PR00369">
    <property type="entry name" value="FLAVODOXIN"/>
</dbReference>
<feature type="binding site" evidence="10">
    <location>
        <begin position="471"/>
        <end position="474"/>
    </location>
    <ligand>
        <name>FAD</name>
        <dbReference type="ChEBI" id="CHEBI:57692"/>
    </ligand>
</feature>
<dbReference type="PANTHER" id="PTHR19384:SF10">
    <property type="entry name" value="NADPH-DEPENDENT DIFLAVIN OXIDOREDUCTASE 1"/>
    <property type="match status" value="1"/>
</dbReference>
<dbReference type="InterPro" id="IPR001433">
    <property type="entry name" value="OxRdtase_FAD/NAD-bd"/>
</dbReference>
<dbReference type="InterPro" id="IPR017938">
    <property type="entry name" value="Riboflavin_synthase-like_b-brl"/>
</dbReference>
<dbReference type="Proteomes" id="UP001234989">
    <property type="component" value="Chromosome 2"/>
</dbReference>
<dbReference type="PROSITE" id="PS50902">
    <property type="entry name" value="FLAVODOXIN_LIKE"/>
    <property type="match status" value="1"/>
</dbReference>
<dbReference type="Pfam" id="PF00667">
    <property type="entry name" value="FAD_binding_1"/>
    <property type="match status" value="2"/>
</dbReference>
<dbReference type="Gene3D" id="3.40.50.80">
    <property type="entry name" value="Nucleotide-binding domain of ferredoxin-NADP reductase (FNR) module"/>
    <property type="match status" value="1"/>
</dbReference>
<dbReference type="PANTHER" id="PTHR19384">
    <property type="entry name" value="NITRIC OXIDE SYNTHASE-RELATED"/>
    <property type="match status" value="1"/>
</dbReference>
<evidence type="ECO:0000313" key="14">
    <source>
        <dbReference type="Proteomes" id="UP001234989"/>
    </source>
</evidence>
<dbReference type="SUPFAM" id="SSF63380">
    <property type="entry name" value="Riboflavin synthase domain-like"/>
    <property type="match status" value="1"/>
</dbReference>
<dbReference type="InterPro" id="IPR008254">
    <property type="entry name" value="Flavodoxin/NO_synth"/>
</dbReference>
<organism evidence="13 14">
    <name type="scientific">Solanum verrucosum</name>
    <dbReference type="NCBI Taxonomy" id="315347"/>
    <lineage>
        <taxon>Eukaryota</taxon>
        <taxon>Viridiplantae</taxon>
        <taxon>Streptophyta</taxon>
        <taxon>Embryophyta</taxon>
        <taxon>Tracheophyta</taxon>
        <taxon>Spermatophyta</taxon>
        <taxon>Magnoliopsida</taxon>
        <taxon>eudicotyledons</taxon>
        <taxon>Gunneridae</taxon>
        <taxon>Pentapetalae</taxon>
        <taxon>asterids</taxon>
        <taxon>lamiids</taxon>
        <taxon>Solanales</taxon>
        <taxon>Solanaceae</taxon>
        <taxon>Solanoideae</taxon>
        <taxon>Solaneae</taxon>
        <taxon>Solanum</taxon>
    </lineage>
</organism>
<feature type="binding site" evidence="10">
    <location>
        <begin position="63"/>
        <end position="66"/>
    </location>
    <ligand>
        <name>FMN</name>
        <dbReference type="ChEBI" id="CHEBI:58210"/>
    </ligand>
</feature>
<feature type="binding site" evidence="10">
    <location>
        <begin position="579"/>
        <end position="580"/>
    </location>
    <ligand>
        <name>NADP(+)</name>
        <dbReference type="ChEBI" id="CHEBI:58349"/>
    </ligand>
</feature>
<dbReference type="GO" id="GO:0016226">
    <property type="term" value="P:iron-sulfur cluster assembly"/>
    <property type="evidence" value="ECO:0007669"/>
    <property type="project" value="UniProtKB-UniRule"/>
</dbReference>
<feature type="binding site" evidence="10">
    <location>
        <position position="659"/>
    </location>
    <ligand>
        <name>FAD</name>
        <dbReference type="ChEBI" id="CHEBI:57692"/>
    </ligand>
</feature>
<evidence type="ECO:0000256" key="1">
    <source>
        <dbReference type="ARBA" id="ARBA00001917"/>
    </source>
</evidence>
<comment type="similarity">
    <text evidence="10">Belongs to the NADPH-dependent diflavin oxidoreductase NDOR1 family.</text>
</comment>
<protein>
    <recommendedName>
        <fullName evidence="10">NADPH-dependent diflavin oxidoreductase 1</fullName>
        <ecNumber evidence="10">1.18.1.-</ecNumber>
    </recommendedName>
    <alternativeName>
        <fullName evidence="10">NADPH-dependent FMN and FAD-containing oxidoreductase</fullName>
    </alternativeName>
</protein>
<keyword evidence="8 10" id="KW-0521">NADP</keyword>
<dbReference type="Gene3D" id="2.40.30.10">
    <property type="entry name" value="Translation factors"/>
    <property type="match status" value="1"/>
</dbReference>
<dbReference type="GO" id="GO:0005634">
    <property type="term" value="C:nucleus"/>
    <property type="evidence" value="ECO:0007669"/>
    <property type="project" value="UniProtKB-ARBA"/>
</dbReference>
<comment type="similarity">
    <text evidence="10">In the N-terminal section; belongs to the flavodoxin family.</text>
</comment>
<keyword evidence="4 10" id="KW-0963">Cytoplasm</keyword>
<dbReference type="Pfam" id="PF00258">
    <property type="entry name" value="Flavodoxin_1"/>
    <property type="match status" value="1"/>
</dbReference>
<evidence type="ECO:0000256" key="10">
    <source>
        <dbReference type="HAMAP-Rule" id="MF_03178"/>
    </source>
</evidence>
<sequence length="660" mass="74560">MVMGEKPKKLLILYASETGNAIDAAERLGREAERRGCPVLLLSVDDFDPSSLPDQEIVIFVVSTTGQGDNPDSIKVFWKFLLQRNLTQNWLSRVNYAVFGLGDSGYQKYNFVAKKLDKRLSDLGATAVVERGLGDDQHPSGYEGALDPWMSTLWKALYQKDPKLFPKGPELMTSNMSLMDQPKVQITYHDVAEGTSNFSSIPDVKLLEMQIESTRFILPGKLSGKYSPECFLKMVKNDPLSKAGSGKDVRHFEFESVSSSIEYEVGDVVHILPGQDAAAVDAFIKHCNLNPESYIRVQANDNKENEQSYDFRNTLKVPVRLKTFVELAMDVASASPRRYFFEVMSYFATAEHEKERLQYFASPEGRDDLYEYNQKERRTVLEILFHGMYRYYSLRRHTKKQEVGPVLLEAKLVLDDFPSVQMPFEWLVQLVPPLKTRAFSISSSHSAHPNQVHLTVSVVSWTTPYKRKRTGLCSSWLAELDPQKSGLIPAWFQKGSLPSPPPSLPLILIGPGTGCAPFRGFVEERALQSQSGPTAPILFFFGCRNEENDFLYRDFWLFHSQKGGVLSEEKGGGFFVAFSRDQQQKVYVQHKMREESFKIWNLLTEGAAVYVAGSANKMPSDVLLAFEEIVSKEGGVPKEAAVRWLRALEKAGKYHVEAWS</sequence>
<dbReference type="GO" id="GO:0010181">
    <property type="term" value="F:FMN binding"/>
    <property type="evidence" value="ECO:0007669"/>
    <property type="project" value="UniProtKB-UniRule"/>
</dbReference>
<dbReference type="InterPro" id="IPR029039">
    <property type="entry name" value="Flavoprotein-like_sf"/>
</dbReference>
<feature type="domain" description="Flavodoxin-like" evidence="11">
    <location>
        <begin position="10"/>
        <end position="154"/>
    </location>
</feature>
<feature type="binding site" evidence="10">
    <location>
        <position position="621"/>
    </location>
    <ligand>
        <name>NADP(+)</name>
        <dbReference type="ChEBI" id="CHEBI:58349"/>
    </ligand>
</feature>
<feature type="binding site" evidence="10">
    <location>
        <begin position="437"/>
        <end position="440"/>
    </location>
    <ligand>
        <name>FAD</name>
        <dbReference type="ChEBI" id="CHEBI:57692"/>
    </ligand>
</feature>
<dbReference type="Pfam" id="PF00175">
    <property type="entry name" value="NAD_binding_1"/>
    <property type="match status" value="1"/>
</dbReference>
<feature type="binding site" evidence="10">
    <location>
        <position position="377"/>
    </location>
    <ligand>
        <name>FAD</name>
        <dbReference type="ChEBI" id="CHEBI:57692"/>
    </ligand>
</feature>
<feature type="binding site" evidence="10">
    <location>
        <position position="513"/>
    </location>
    <ligand>
        <name>NADP(+)</name>
        <dbReference type="ChEBI" id="CHEBI:58349"/>
    </ligand>
</feature>
<comment type="cofactor">
    <cofactor evidence="1 10">
        <name>FMN</name>
        <dbReference type="ChEBI" id="CHEBI:58210"/>
    </cofactor>
</comment>
<evidence type="ECO:0000259" key="12">
    <source>
        <dbReference type="PROSITE" id="PS51384"/>
    </source>
</evidence>
<dbReference type="AlphaFoldDB" id="A0AAF0TFI1"/>
<evidence type="ECO:0000256" key="9">
    <source>
        <dbReference type="ARBA" id="ARBA00023002"/>
    </source>
</evidence>
<dbReference type="InterPro" id="IPR003097">
    <property type="entry name" value="CysJ-like_FAD-binding"/>
</dbReference>
<comment type="caution">
    <text evidence="10">Lacks conserved residue(s) required for the propagation of feature annotation.</text>
</comment>
<gene>
    <name evidence="13" type="ORF">MTR67_010194</name>
</gene>
<evidence type="ECO:0000313" key="13">
    <source>
        <dbReference type="EMBL" id="WMV16809.1"/>
    </source>
</evidence>
<dbReference type="FunFam" id="1.20.990.10:FF:000015">
    <property type="entry name" value="NADPH-dependent diflavin oxidoreductase 1"/>
    <property type="match status" value="1"/>
</dbReference>
<feature type="domain" description="FAD-binding FR-type" evidence="12">
    <location>
        <begin position="227"/>
        <end position="505"/>
    </location>
</feature>
<dbReference type="GO" id="GO:0005829">
    <property type="term" value="C:cytosol"/>
    <property type="evidence" value="ECO:0007669"/>
    <property type="project" value="TreeGrafter"/>
</dbReference>
<evidence type="ECO:0000256" key="6">
    <source>
        <dbReference type="ARBA" id="ARBA00022643"/>
    </source>
</evidence>
<evidence type="ECO:0000256" key="3">
    <source>
        <dbReference type="ARBA" id="ARBA00004496"/>
    </source>
</evidence>
<feature type="binding site" evidence="10">
    <location>
        <begin position="585"/>
        <end position="589"/>
    </location>
    <ligand>
        <name>NADP(+)</name>
        <dbReference type="ChEBI" id="CHEBI:58349"/>
    </ligand>
</feature>
<dbReference type="GO" id="GO:0050661">
    <property type="term" value="F:NADP binding"/>
    <property type="evidence" value="ECO:0007669"/>
    <property type="project" value="UniProtKB-UniRule"/>
</dbReference>
<evidence type="ECO:0000256" key="7">
    <source>
        <dbReference type="ARBA" id="ARBA00022827"/>
    </source>
</evidence>
<keyword evidence="9 10" id="KW-0560">Oxidoreductase</keyword>
<evidence type="ECO:0000256" key="8">
    <source>
        <dbReference type="ARBA" id="ARBA00022857"/>
    </source>
</evidence>
<dbReference type="InterPro" id="IPR039261">
    <property type="entry name" value="FNR_nucleotide-bd"/>
</dbReference>
<keyword evidence="5 10" id="KW-0285">Flavoprotein</keyword>
<dbReference type="GO" id="GO:0016651">
    <property type="term" value="F:oxidoreductase activity, acting on NAD(P)H"/>
    <property type="evidence" value="ECO:0007669"/>
    <property type="project" value="UniProtKB-UniRule"/>
</dbReference>
<evidence type="ECO:0000256" key="2">
    <source>
        <dbReference type="ARBA" id="ARBA00001974"/>
    </source>
</evidence>
<comment type="subcellular location">
    <subcellularLocation>
        <location evidence="3 10">Cytoplasm</location>
    </subcellularLocation>
</comment>
<keyword evidence="14" id="KW-1185">Reference proteome</keyword>
<dbReference type="FunFam" id="3.40.50.360:FF:000015">
    <property type="entry name" value="NADPH-dependent diflavin oxidoreductase 1"/>
    <property type="match status" value="1"/>
</dbReference>
<dbReference type="Gene3D" id="3.40.50.360">
    <property type="match status" value="1"/>
</dbReference>
<dbReference type="Gene3D" id="1.20.990.10">
    <property type="entry name" value="NADPH-cytochrome p450 Reductase, Chain A, domain 3"/>
    <property type="match status" value="1"/>
</dbReference>
<dbReference type="InterPro" id="IPR023173">
    <property type="entry name" value="NADPH_Cyt_P450_Rdtase_alpha"/>
</dbReference>
<evidence type="ECO:0000259" key="11">
    <source>
        <dbReference type="PROSITE" id="PS50902"/>
    </source>
</evidence>
<dbReference type="FunFam" id="3.40.50.80:FF:000032">
    <property type="entry name" value="NADPH-dependent diflavin oxidoreductase 1"/>
    <property type="match status" value="1"/>
</dbReference>
<evidence type="ECO:0000256" key="5">
    <source>
        <dbReference type="ARBA" id="ARBA00022630"/>
    </source>
</evidence>
<feature type="binding site" evidence="10">
    <location>
        <position position="136"/>
    </location>
    <ligand>
        <name>FMN</name>
        <dbReference type="ChEBI" id="CHEBI:58210"/>
    </ligand>
</feature>
<comment type="function">
    <text evidence="10">NADPH-dependent reductase which is a central component of the cytosolic iron-sulfur (Fe-S) protein assembly (CIA) machinery. Transfers electrons from NADPH via its FAD and FMN prosthetic groups to the [2Fe-2S] cluster of the anamorsin/DRE2 homolog, another key component of the CIA machinery. In turn, this reduced cluster provides electrons for assembly of cytosolic iron-sulfur cluster proteins.</text>
</comment>
<dbReference type="SUPFAM" id="SSF52343">
    <property type="entry name" value="Ferredoxin reductase-like, C-terminal NADP-linked domain"/>
    <property type="match status" value="1"/>
</dbReference>
<comment type="similarity">
    <text evidence="10">In the C-terminal section; belongs to the flavoprotein pyridine nucleotide cytochrome reductase family.</text>
</comment>
<evidence type="ECO:0000256" key="4">
    <source>
        <dbReference type="ARBA" id="ARBA00022490"/>
    </source>
</evidence>
<dbReference type="InterPro" id="IPR017927">
    <property type="entry name" value="FAD-bd_FR_type"/>
</dbReference>
<keyword evidence="6 10" id="KW-0288">FMN</keyword>